<accession>A0A835VCX1</accession>
<evidence type="ECO:0000313" key="3">
    <source>
        <dbReference type="Proteomes" id="UP000639772"/>
    </source>
</evidence>
<feature type="region of interest" description="Disordered" evidence="1">
    <location>
        <begin position="73"/>
        <end position="101"/>
    </location>
</feature>
<organism evidence="2 3">
    <name type="scientific">Vanilla planifolia</name>
    <name type="common">Vanilla</name>
    <dbReference type="NCBI Taxonomy" id="51239"/>
    <lineage>
        <taxon>Eukaryota</taxon>
        <taxon>Viridiplantae</taxon>
        <taxon>Streptophyta</taxon>
        <taxon>Embryophyta</taxon>
        <taxon>Tracheophyta</taxon>
        <taxon>Spermatophyta</taxon>
        <taxon>Magnoliopsida</taxon>
        <taxon>Liliopsida</taxon>
        <taxon>Asparagales</taxon>
        <taxon>Orchidaceae</taxon>
        <taxon>Vanilloideae</taxon>
        <taxon>Vanilleae</taxon>
        <taxon>Vanilla</taxon>
    </lineage>
</organism>
<feature type="region of interest" description="Disordered" evidence="1">
    <location>
        <begin position="11"/>
        <end position="57"/>
    </location>
</feature>
<comment type="caution">
    <text evidence="2">The sequence shown here is derived from an EMBL/GenBank/DDBJ whole genome shotgun (WGS) entry which is preliminary data.</text>
</comment>
<feature type="compositionally biased region" description="Acidic residues" evidence="1">
    <location>
        <begin position="32"/>
        <end position="48"/>
    </location>
</feature>
<dbReference type="Proteomes" id="UP000639772">
    <property type="component" value="Unassembled WGS sequence"/>
</dbReference>
<evidence type="ECO:0000256" key="1">
    <source>
        <dbReference type="SAM" id="MobiDB-lite"/>
    </source>
</evidence>
<evidence type="ECO:0000313" key="2">
    <source>
        <dbReference type="EMBL" id="KAG0494137.1"/>
    </source>
</evidence>
<name>A0A835VCX1_VANPL</name>
<protein>
    <submittedName>
        <fullName evidence="2">Uncharacterized protein</fullName>
    </submittedName>
</protein>
<feature type="compositionally biased region" description="Basic and acidic residues" evidence="1">
    <location>
        <begin position="17"/>
        <end position="31"/>
    </location>
</feature>
<reference evidence="2 3" key="1">
    <citation type="journal article" date="2020" name="Nat. Food">
        <title>A phased Vanilla planifolia genome enables genetic improvement of flavour and production.</title>
        <authorList>
            <person name="Hasing T."/>
            <person name="Tang H."/>
            <person name="Brym M."/>
            <person name="Khazi F."/>
            <person name="Huang T."/>
            <person name="Chambers A.H."/>
        </authorList>
    </citation>
    <scope>NUCLEOTIDE SEQUENCE [LARGE SCALE GENOMIC DNA]</scope>
    <source>
        <tissue evidence="2">Leaf</tissue>
    </source>
</reference>
<dbReference type="AlphaFoldDB" id="A0A835VCX1"/>
<gene>
    <name evidence="2" type="ORF">HPP92_005131</name>
</gene>
<dbReference type="EMBL" id="JADCNM010000002">
    <property type="protein sequence ID" value="KAG0494137.1"/>
    <property type="molecule type" value="Genomic_DNA"/>
</dbReference>
<proteinExistence type="predicted"/>
<sequence>MSTWLRLWRRGRVRRERKTEGEEKPCDHGDGEQEEEEGGEDGDDDDEGNGGNDCFFESLDRVPPAFPSILISPLPDLRARRRTKTCGSPLPPPSKRRGTPYALKTSMIALMTKTNPLRAADSITESGWRSPSPLPSAAAVFYRGWASQAARTSLPP</sequence>